<evidence type="ECO:0000256" key="7">
    <source>
        <dbReference type="ARBA" id="ARBA00022946"/>
    </source>
</evidence>
<dbReference type="SUPFAM" id="SSF81822">
    <property type="entry name" value="RuBisCo LSMT C-terminal, substrate-binding domain"/>
    <property type="match status" value="1"/>
</dbReference>
<dbReference type="InterPro" id="IPR050600">
    <property type="entry name" value="SETD3_SETD6_MTase"/>
</dbReference>
<dbReference type="GO" id="GO:0030785">
    <property type="term" value="F:[ribulose-bisphosphate carboxylase]-lysine N-methyltransferase activity"/>
    <property type="evidence" value="ECO:0007669"/>
    <property type="project" value="InterPro"/>
</dbReference>
<dbReference type="PIRSF" id="PIRSF009328">
    <property type="entry name" value="RMT_SET"/>
    <property type="match status" value="1"/>
</dbReference>
<feature type="binding site" evidence="10">
    <location>
        <position position="286"/>
    </location>
    <ligand>
        <name>substrate</name>
    </ligand>
</feature>
<feature type="binding site" evidence="10">
    <location>
        <position position="299"/>
    </location>
    <ligand>
        <name>substrate</name>
    </ligand>
</feature>
<comment type="similarity">
    <text evidence="11">Belongs to the class V-like SAM-binding methyltransferase superfamily. Plant protein-lysine LSMT methyltransferase family.</text>
</comment>
<comment type="subcellular location">
    <subcellularLocation>
        <location evidence="1">Plastid</location>
        <location evidence="1">Chloroplast</location>
    </subcellularLocation>
</comment>
<evidence type="ECO:0000259" key="12">
    <source>
        <dbReference type="PROSITE" id="PS50280"/>
    </source>
</evidence>
<keyword evidence="3 11" id="KW-0489">Methyltransferase</keyword>
<feature type="binding site" evidence="10">
    <location>
        <begin position="242"/>
        <end position="243"/>
    </location>
    <ligand>
        <name>S-adenosyl-L-methionine</name>
        <dbReference type="ChEBI" id="CHEBI:59789"/>
    </ligand>
</feature>
<dbReference type="PANTHER" id="PTHR13271:SF113">
    <property type="entry name" value="[FRUCTOSE-BISPHOSPHATE ALDOLASE]-LYSINE N-METHYLTRANSFERASE, CHLOROPLASTIC"/>
    <property type="match status" value="1"/>
</dbReference>
<dbReference type="InterPro" id="IPR001214">
    <property type="entry name" value="SET_dom"/>
</dbReference>
<protein>
    <recommendedName>
        <fullName evidence="9">[fructose-bisphosphate aldolase]-lysine N-methyltransferase</fullName>
        <ecNumber evidence="9">2.1.1.259</ecNumber>
    </recommendedName>
</protein>
<feature type="domain" description="SET" evidence="12">
    <location>
        <begin position="64"/>
        <end position="287"/>
    </location>
</feature>
<dbReference type="Pfam" id="PF09273">
    <property type="entry name" value="Rubis-subs-bind"/>
    <property type="match status" value="1"/>
</dbReference>
<keyword evidence="2" id="KW-0150">Chloroplast</keyword>
<evidence type="ECO:0000256" key="1">
    <source>
        <dbReference type="ARBA" id="ARBA00004229"/>
    </source>
</evidence>
<feature type="binding site" evidence="10">
    <location>
        <position position="226"/>
    </location>
    <ligand>
        <name>substrate</name>
    </ligand>
</feature>
<dbReference type="PROSITE" id="PS51583">
    <property type="entry name" value="SAM_MT127"/>
    <property type="match status" value="1"/>
</dbReference>
<evidence type="ECO:0000256" key="10">
    <source>
        <dbReference type="PIRSR" id="PIRSR009328-1"/>
    </source>
</evidence>
<dbReference type="PANTHER" id="PTHR13271">
    <property type="entry name" value="UNCHARACTERIZED PUTATIVE METHYLTRANSFERASE"/>
    <property type="match status" value="1"/>
</dbReference>
<keyword evidence="6 10" id="KW-0949">S-adenosyl-L-methionine</keyword>
<dbReference type="InterPro" id="IPR046341">
    <property type="entry name" value="SET_dom_sf"/>
</dbReference>
<feature type="binding site" evidence="10">
    <location>
        <begin position="80"/>
        <end position="82"/>
    </location>
    <ligand>
        <name>S-adenosyl-L-methionine</name>
        <dbReference type="ChEBI" id="CHEBI:59789"/>
    </ligand>
</feature>
<dbReference type="FunFam" id="3.90.1420.10:FF:000004">
    <property type="entry name" value="Ribulose-1,5 bisphosphate carboxylase/oxygenase large subunit N-methyltransferase, chloroplastic"/>
    <property type="match status" value="1"/>
</dbReference>
<dbReference type="InterPro" id="IPR011192">
    <property type="entry name" value="Rubisco_LSMT_MeTrfase_plant"/>
</dbReference>
<proteinExistence type="inferred from homology"/>
<evidence type="ECO:0000256" key="6">
    <source>
        <dbReference type="ARBA" id="ARBA00022691"/>
    </source>
</evidence>
<dbReference type="InterPro" id="IPR044431">
    <property type="entry name" value="SET_RBCMT"/>
</dbReference>
<evidence type="ECO:0000256" key="8">
    <source>
        <dbReference type="ARBA" id="ARBA00051577"/>
    </source>
</evidence>
<keyword evidence="5" id="KW-0808">Transferase</keyword>
<dbReference type="PROSITE" id="PS50280">
    <property type="entry name" value="SET"/>
    <property type="match status" value="1"/>
</dbReference>
<dbReference type="GO" id="GO:0016279">
    <property type="term" value="F:protein-lysine N-methyltransferase activity"/>
    <property type="evidence" value="ECO:0007669"/>
    <property type="project" value="InterPro"/>
</dbReference>
<evidence type="ECO:0000256" key="4">
    <source>
        <dbReference type="ARBA" id="ARBA00022640"/>
    </source>
</evidence>
<dbReference type="FunFam" id="3.90.1410.10:FF:000005">
    <property type="entry name" value="Ribulose-1,5 bisphosphate carboxylase/oxygenase large subunit N-methyltransferase, chloroplastic"/>
    <property type="match status" value="1"/>
</dbReference>
<evidence type="ECO:0000256" key="2">
    <source>
        <dbReference type="ARBA" id="ARBA00022528"/>
    </source>
</evidence>
<evidence type="ECO:0000256" key="5">
    <source>
        <dbReference type="ARBA" id="ARBA00022679"/>
    </source>
</evidence>
<dbReference type="InterPro" id="IPR036464">
    <property type="entry name" value="Rubisco_LSMT_subst-bd_sf"/>
</dbReference>
<sequence length="486" mass="54888">MVTLLTHHSAFLSPAQPTIYSPSLTKTPTFHHKTRFSLTSPHSPTSQQPATAALQTFWQWLSDQGVVSEKSPVRPGTVPEGLGLIAQRDIGRNEVVLEIPKKHWISPDAVAASEIGSACGGLKPWVSVSLFLIREKLNEHSTWRPYLDLLPHSTNSTIYWSEEELAELRGSQLLSMTLSVKEYLHREFTIVQEEILSNHKNLFPSTITFDDFFWAFGILRSRAFSRLRGQNLVLIPMADLINHSPDITTEDYAYEIKEAGFFSRDILFSLRSPVSVKAGFQVLIQYDLSKSNAELALDYGFIENNSARNSYTLTLQMSESDTFFEDKLDIAETNGLGETAEFNIVLGNPLPPAMLPYLRLVALGGTDVFLLEALFRNTVWGHLELPVSHANEELICRVVRDACKSALSGYQTTIEEDEKLKGADLNARLEIAVEIRLGEKKVLHQIDNTFQKRESELDELEYYQERRLKDLGLVGEQGEIIFWESK</sequence>
<evidence type="ECO:0000256" key="3">
    <source>
        <dbReference type="ARBA" id="ARBA00022603"/>
    </source>
</evidence>
<feature type="binding site" evidence="10">
    <location>
        <position position="254"/>
    </location>
    <ligand>
        <name>substrate</name>
    </ligand>
</feature>
<dbReference type="EC" id="2.1.1.259" evidence="9"/>
<dbReference type="AlphaFoldDB" id="A0A2P2KWH4"/>
<evidence type="ECO:0000256" key="11">
    <source>
        <dbReference type="PROSITE-ProRule" id="PRU00916"/>
    </source>
</evidence>
<feature type="binding site" evidence="10">
    <location>
        <position position="239"/>
    </location>
    <ligand>
        <name>substrate</name>
    </ligand>
</feature>
<dbReference type="InterPro" id="IPR015353">
    <property type="entry name" value="Rubisco_LSMT_subst-bd"/>
</dbReference>
<accession>A0A2P2KWH4</accession>
<dbReference type="GO" id="GO:0009507">
    <property type="term" value="C:chloroplast"/>
    <property type="evidence" value="ECO:0007669"/>
    <property type="project" value="UniProtKB-SubCell"/>
</dbReference>
<dbReference type="Gene3D" id="3.90.1420.10">
    <property type="entry name" value="Rubisco LSMT, substrate-binding domain"/>
    <property type="match status" value="1"/>
</dbReference>
<dbReference type="GO" id="GO:0032259">
    <property type="term" value="P:methylation"/>
    <property type="evidence" value="ECO:0007669"/>
    <property type="project" value="UniProtKB-KW"/>
</dbReference>
<dbReference type="Gene3D" id="3.90.1410.10">
    <property type="entry name" value="set domain protein methyltransferase, domain 1"/>
    <property type="match status" value="1"/>
</dbReference>
<dbReference type="CDD" id="cd19179">
    <property type="entry name" value="SET_RBCMT"/>
    <property type="match status" value="1"/>
</dbReference>
<name>A0A2P2KWH4_RHIMU</name>
<reference evidence="13" key="1">
    <citation type="submission" date="2018-02" db="EMBL/GenBank/DDBJ databases">
        <title>Rhizophora mucronata_Transcriptome.</title>
        <authorList>
            <person name="Meera S.P."/>
            <person name="Sreeshan A."/>
            <person name="Augustine A."/>
        </authorList>
    </citation>
    <scope>NUCLEOTIDE SEQUENCE</scope>
    <source>
        <tissue evidence="13">Leaf</tissue>
    </source>
</reference>
<keyword evidence="7" id="KW-0809">Transit peptide</keyword>
<keyword evidence="4" id="KW-0934">Plastid</keyword>
<dbReference type="SUPFAM" id="SSF82199">
    <property type="entry name" value="SET domain"/>
    <property type="match status" value="1"/>
</dbReference>
<evidence type="ECO:0000313" key="13">
    <source>
        <dbReference type="EMBL" id="MBX10086.1"/>
    </source>
</evidence>
<dbReference type="EMBL" id="GGEC01029602">
    <property type="protein sequence ID" value="MBX10086.1"/>
    <property type="molecule type" value="Transcribed_RNA"/>
</dbReference>
<feature type="binding site" evidence="10">
    <location>
        <position position="222"/>
    </location>
    <ligand>
        <name>substrate</name>
    </ligand>
</feature>
<comment type="catalytic activity">
    <reaction evidence="8">
        <text>[fructose-bisphosphate aldolase]-L-lysine + 3 S-adenosyl-L-methionine = [fructose-bisphosphate aldolase]-N(6),N(6),N(6)-trimethyl-L-lysine + 3 S-adenosyl-L-homocysteine + 3 H(+)</text>
        <dbReference type="Rhea" id="RHEA:51000"/>
        <dbReference type="Rhea" id="RHEA-COMP:12861"/>
        <dbReference type="Rhea" id="RHEA-COMP:12862"/>
        <dbReference type="ChEBI" id="CHEBI:15378"/>
        <dbReference type="ChEBI" id="CHEBI:29969"/>
        <dbReference type="ChEBI" id="CHEBI:57856"/>
        <dbReference type="ChEBI" id="CHEBI:59789"/>
        <dbReference type="ChEBI" id="CHEBI:61961"/>
        <dbReference type="EC" id="2.1.1.259"/>
    </reaction>
</comment>
<evidence type="ECO:0000256" key="9">
    <source>
        <dbReference type="ARBA" id="ARBA00066913"/>
    </source>
</evidence>
<organism evidence="13">
    <name type="scientific">Rhizophora mucronata</name>
    <name type="common">Asiatic mangrove</name>
    <dbReference type="NCBI Taxonomy" id="61149"/>
    <lineage>
        <taxon>Eukaryota</taxon>
        <taxon>Viridiplantae</taxon>
        <taxon>Streptophyta</taxon>
        <taxon>Embryophyta</taxon>
        <taxon>Tracheophyta</taxon>
        <taxon>Spermatophyta</taxon>
        <taxon>Magnoliopsida</taxon>
        <taxon>eudicotyledons</taxon>
        <taxon>Gunneridae</taxon>
        <taxon>Pentapetalae</taxon>
        <taxon>rosids</taxon>
        <taxon>fabids</taxon>
        <taxon>Malpighiales</taxon>
        <taxon>Rhizophoraceae</taxon>
        <taxon>Rhizophora</taxon>
    </lineage>
</organism>